<proteinExistence type="predicted"/>
<dbReference type="AlphaFoldDB" id="E6LRH9"/>
<dbReference type="InterPro" id="IPR032675">
    <property type="entry name" value="LRR_dom_sf"/>
</dbReference>
<dbReference type="Gene3D" id="3.80.10.10">
    <property type="entry name" value="Ribonuclease Inhibitor"/>
    <property type="match status" value="1"/>
</dbReference>
<evidence type="ECO:0008006" key="3">
    <source>
        <dbReference type="Google" id="ProtNLM"/>
    </source>
</evidence>
<dbReference type="Proteomes" id="UP000003434">
    <property type="component" value="Unassembled WGS sequence"/>
</dbReference>
<dbReference type="InterPro" id="IPR026906">
    <property type="entry name" value="LRR_5"/>
</dbReference>
<gene>
    <name evidence="1" type="ORF">HMPREF0381_2564</name>
</gene>
<dbReference type="EMBL" id="AEPW01000101">
    <property type="protein sequence ID" value="EFU75534.1"/>
    <property type="molecule type" value="Genomic_DNA"/>
</dbReference>
<accession>E6LRH9</accession>
<dbReference type="eggNOG" id="COG5492">
    <property type="taxonomic scope" value="Bacteria"/>
</dbReference>
<comment type="caution">
    <text evidence="1">The sequence shown here is derived from an EMBL/GenBank/DDBJ whole genome shotgun (WGS) entry which is preliminary data.</text>
</comment>
<protein>
    <recommendedName>
        <fullName evidence="3">Leucine-rich repeat domain-containing protein</fullName>
    </recommendedName>
</protein>
<sequence>MTEIEIPNSTVNVKSWTFSGCEKPERVELPKSFKQIDSKAFSDCIELKSIVIPSQVKQIEWAAFSGADEIKQELFLGNDIVIEVSEEKRQPGILR</sequence>
<name>E6LRH9_9FIRM</name>
<reference evidence="1 2" key="1">
    <citation type="submission" date="2010-12" db="EMBL/GenBank/DDBJ databases">
        <authorList>
            <person name="Muzny D."/>
            <person name="Qin X."/>
            <person name="Deng J."/>
            <person name="Jiang H."/>
            <person name="Liu Y."/>
            <person name="Qu J."/>
            <person name="Song X.-Z."/>
            <person name="Zhang L."/>
            <person name="Thornton R."/>
            <person name="Coyle M."/>
            <person name="Francisco L."/>
            <person name="Jackson L."/>
            <person name="Javaid M."/>
            <person name="Korchina V."/>
            <person name="Kovar C."/>
            <person name="Mata R."/>
            <person name="Mathew T."/>
            <person name="Ngo R."/>
            <person name="Nguyen L."/>
            <person name="Nguyen N."/>
            <person name="Okwuonu G."/>
            <person name="Ongeri F."/>
            <person name="Pham C."/>
            <person name="Simmons D."/>
            <person name="Wilczek-Boney K."/>
            <person name="Hale W."/>
            <person name="Jakkamsetti A."/>
            <person name="Pham P."/>
            <person name="Ruth R."/>
            <person name="San Lucas F."/>
            <person name="Warren J."/>
            <person name="Zhang J."/>
            <person name="Zhao Z."/>
            <person name="Zhou C."/>
            <person name="Zhu D."/>
            <person name="Lee S."/>
            <person name="Bess C."/>
            <person name="Blankenburg K."/>
            <person name="Forbes L."/>
            <person name="Fu Q."/>
            <person name="Gubbala S."/>
            <person name="Hirani K."/>
            <person name="Jayaseelan J.C."/>
            <person name="Lara F."/>
            <person name="Munidasa M."/>
            <person name="Palculict T."/>
            <person name="Patil S."/>
            <person name="Pu L.-L."/>
            <person name="Saada N."/>
            <person name="Tang L."/>
            <person name="Weissenberger G."/>
            <person name="Zhu Y."/>
            <person name="Hemphill L."/>
            <person name="Shang Y."/>
            <person name="Youmans B."/>
            <person name="Ayvaz T."/>
            <person name="Ross M."/>
            <person name="Santibanez J."/>
            <person name="Aqrawi P."/>
            <person name="Gross S."/>
            <person name="Joshi V."/>
            <person name="Fowler G."/>
            <person name="Nazareth L."/>
            <person name="Reid J."/>
            <person name="Worley K."/>
            <person name="Petrosino J."/>
            <person name="Highlander S."/>
            <person name="Gibbs R."/>
        </authorList>
    </citation>
    <scope>NUCLEOTIDE SEQUENCE [LARGE SCALE GENOMIC DNA]</scope>
    <source>
        <strain evidence="1 2">DSM 3986</strain>
    </source>
</reference>
<dbReference type="Pfam" id="PF13306">
    <property type="entry name" value="LRR_5"/>
    <property type="match status" value="1"/>
</dbReference>
<dbReference type="HOGENOM" id="CLU_2369339_0_0_9"/>
<evidence type="ECO:0000313" key="2">
    <source>
        <dbReference type="Proteomes" id="UP000003434"/>
    </source>
</evidence>
<evidence type="ECO:0000313" key="1">
    <source>
        <dbReference type="EMBL" id="EFU75534.1"/>
    </source>
</evidence>
<dbReference type="RefSeq" id="WP_008752324.1">
    <property type="nucleotide sequence ID" value="NZ_GL622296.1"/>
</dbReference>
<organism evidence="1 2">
    <name type="scientific">Lachnoanaerobaculum saburreum DSM 3986</name>
    <dbReference type="NCBI Taxonomy" id="887325"/>
    <lineage>
        <taxon>Bacteria</taxon>
        <taxon>Bacillati</taxon>
        <taxon>Bacillota</taxon>
        <taxon>Clostridia</taxon>
        <taxon>Lachnospirales</taxon>
        <taxon>Lachnospiraceae</taxon>
        <taxon>Lachnoanaerobaculum</taxon>
    </lineage>
</organism>